<evidence type="ECO:0000256" key="2">
    <source>
        <dbReference type="ARBA" id="ARBA00023239"/>
    </source>
</evidence>
<feature type="binding site" evidence="5">
    <location>
        <position position="172"/>
    </location>
    <ligand>
        <name>adenosylcob(III)alamin</name>
        <dbReference type="ChEBI" id="CHEBI:18408"/>
    </ligand>
</feature>
<accession>A0A2S8FLI2</accession>
<evidence type="ECO:0000256" key="5">
    <source>
        <dbReference type="HAMAP-Rule" id="MF_00601"/>
    </source>
</evidence>
<evidence type="ECO:0000256" key="4">
    <source>
        <dbReference type="ARBA" id="ARBA00024446"/>
    </source>
</evidence>
<feature type="binding site" evidence="5">
    <location>
        <position position="201"/>
    </location>
    <ligand>
        <name>adenosylcob(III)alamin</name>
        <dbReference type="ChEBI" id="CHEBI:18408"/>
    </ligand>
</feature>
<comment type="caution">
    <text evidence="6">The sequence shown here is derived from an EMBL/GenBank/DDBJ whole genome shotgun (WGS) entry which is preliminary data.</text>
</comment>
<protein>
    <recommendedName>
        <fullName evidence="5">Ethanolamine ammonia-lyase small subunit</fullName>
        <shortName evidence="5">EAL small subunit</shortName>
        <ecNumber evidence="5">4.3.1.7</ecNumber>
    </recommendedName>
</protein>
<dbReference type="OrthoDB" id="114248at2"/>
<dbReference type="EC" id="4.3.1.7" evidence="5"/>
<dbReference type="GO" id="GO:0046336">
    <property type="term" value="P:ethanolamine catabolic process"/>
    <property type="evidence" value="ECO:0007669"/>
    <property type="project" value="UniProtKB-UniRule"/>
</dbReference>
<dbReference type="GO" id="GO:0031471">
    <property type="term" value="C:ethanolamine degradation polyhedral organelle"/>
    <property type="evidence" value="ECO:0007669"/>
    <property type="project" value="UniProtKB-UniRule"/>
</dbReference>
<comment type="subunit">
    <text evidence="5">The basic unit is a heterodimer which dimerizes to form tetramers. The heterotetramers trimerize; 6 large subunits form a core ring with 6 small subunits projecting outwards.</text>
</comment>
<dbReference type="RefSeq" id="WP_105356136.1">
    <property type="nucleotide sequence ID" value="NZ_PUIB01000018.1"/>
</dbReference>
<dbReference type="AlphaFoldDB" id="A0A2S8FLI2"/>
<dbReference type="GO" id="GO:0008851">
    <property type="term" value="F:ethanolamine ammonia-lyase activity"/>
    <property type="evidence" value="ECO:0007669"/>
    <property type="project" value="UniProtKB-UniRule"/>
</dbReference>
<dbReference type="PANTHER" id="PTHR39330:SF1">
    <property type="entry name" value="ETHANOLAMINE AMMONIA-LYASE SMALL SUBUNIT"/>
    <property type="match status" value="1"/>
</dbReference>
<dbReference type="GO" id="GO:0031419">
    <property type="term" value="F:cobalamin binding"/>
    <property type="evidence" value="ECO:0007669"/>
    <property type="project" value="UniProtKB-UniRule"/>
</dbReference>
<sequence length="250" mass="27639">MNQNDMWEKYRAFTQARIGMGRTGSSVTTKQMLAFRTDHALASDAVWADLNVDKLQAELADLGQEVLLVDSQAHDRQQYVQRPDLGRLLSATSEAALRARPNQEHEISIIIADGLSAMAIERNAAALLACLLPHLKPYRLAPITIVRQGRVAISDPIGDLLGSQLSIILIGERPGLTSPYSMGAYLTYAPRSGNTDERRNCISNIRREGLPHEHAAQKLSFLIGESLRRKLSGVSLKDLFPSELLDDRTQ</sequence>
<keyword evidence="2 5" id="KW-0456">Lyase</keyword>
<evidence type="ECO:0000313" key="7">
    <source>
        <dbReference type="Proteomes" id="UP000239388"/>
    </source>
</evidence>
<dbReference type="InterPro" id="IPR042255">
    <property type="entry name" value="EutC_N"/>
</dbReference>
<dbReference type="NCBIfam" id="NF003971">
    <property type="entry name" value="PRK05465.1"/>
    <property type="match status" value="1"/>
</dbReference>
<dbReference type="PIRSF" id="PIRSF018982">
    <property type="entry name" value="EutC"/>
    <property type="match status" value="1"/>
</dbReference>
<evidence type="ECO:0000313" key="6">
    <source>
        <dbReference type="EMBL" id="PQO33023.1"/>
    </source>
</evidence>
<dbReference type="Gene3D" id="1.10.30.40">
    <property type="entry name" value="Ethanolamine ammonia-lyase light chain (EutC), N-terminal domain"/>
    <property type="match status" value="1"/>
</dbReference>
<dbReference type="HAMAP" id="MF_00601">
    <property type="entry name" value="EutC"/>
    <property type="match status" value="1"/>
</dbReference>
<feature type="binding site" evidence="5">
    <location>
        <position position="151"/>
    </location>
    <ligand>
        <name>adenosylcob(III)alamin</name>
        <dbReference type="ChEBI" id="CHEBI:18408"/>
    </ligand>
</feature>
<keyword evidence="4 5" id="KW-1283">Bacterial microcompartment</keyword>
<evidence type="ECO:0000256" key="1">
    <source>
        <dbReference type="ARBA" id="ARBA00022628"/>
    </source>
</evidence>
<dbReference type="EMBL" id="PUIB01000018">
    <property type="protein sequence ID" value="PQO33023.1"/>
    <property type="molecule type" value="Genomic_DNA"/>
</dbReference>
<proteinExistence type="inferred from homology"/>
<dbReference type="PANTHER" id="PTHR39330">
    <property type="entry name" value="ETHANOLAMINE AMMONIA-LYASE LIGHT CHAIN"/>
    <property type="match status" value="1"/>
</dbReference>
<dbReference type="Gene3D" id="3.40.50.11240">
    <property type="entry name" value="Ethanolamine ammonia-lyase light chain (EutC)"/>
    <property type="match status" value="1"/>
</dbReference>
<comment type="catalytic activity">
    <reaction evidence="5">
        <text>ethanolamine = acetaldehyde + NH4(+)</text>
        <dbReference type="Rhea" id="RHEA:15313"/>
        <dbReference type="ChEBI" id="CHEBI:15343"/>
        <dbReference type="ChEBI" id="CHEBI:28938"/>
        <dbReference type="ChEBI" id="CHEBI:57603"/>
        <dbReference type="EC" id="4.3.1.7"/>
    </reaction>
</comment>
<dbReference type="InterPro" id="IPR009246">
    <property type="entry name" value="EutC"/>
</dbReference>
<comment type="similarity">
    <text evidence="5">Belongs to the EutC family.</text>
</comment>
<dbReference type="InterPro" id="IPR042251">
    <property type="entry name" value="EutC_C"/>
</dbReference>
<dbReference type="Pfam" id="PF05985">
    <property type="entry name" value="EutC"/>
    <property type="match status" value="1"/>
</dbReference>
<dbReference type="UniPathway" id="UPA00560"/>
<comment type="subcellular location">
    <subcellularLocation>
        <location evidence="5">Bacterial microcompartment</location>
    </subcellularLocation>
</comment>
<keyword evidence="3 5" id="KW-0170">Cobalt</keyword>
<organism evidence="6 7">
    <name type="scientific">Blastopirellula marina</name>
    <dbReference type="NCBI Taxonomy" id="124"/>
    <lineage>
        <taxon>Bacteria</taxon>
        <taxon>Pseudomonadati</taxon>
        <taxon>Planctomycetota</taxon>
        <taxon>Planctomycetia</taxon>
        <taxon>Pirellulales</taxon>
        <taxon>Pirellulaceae</taxon>
        <taxon>Blastopirellula</taxon>
    </lineage>
</organism>
<comment type="pathway">
    <text evidence="5">Amine and polyamine degradation; ethanolamine degradation.</text>
</comment>
<name>A0A2S8FLI2_9BACT</name>
<comment type="cofactor">
    <cofactor evidence="5">
        <name>adenosylcob(III)alamin</name>
        <dbReference type="ChEBI" id="CHEBI:18408"/>
    </cofactor>
    <text evidence="5">Binds between the large and small subunits.</text>
</comment>
<dbReference type="Proteomes" id="UP000239388">
    <property type="component" value="Unassembled WGS sequence"/>
</dbReference>
<comment type="function">
    <text evidence="5">Catalyzes the deamination of various vicinal amino-alcohols to oxo compounds. Allows this organism to utilize ethanolamine as the sole source of nitrogen and carbon in the presence of external vitamin B12.</text>
</comment>
<keyword evidence="1 5" id="KW-0846">Cobalamin</keyword>
<gene>
    <name evidence="5" type="primary">eutC</name>
    <name evidence="6" type="ORF">C5Y98_17970</name>
</gene>
<dbReference type="GO" id="GO:0006520">
    <property type="term" value="P:amino acid metabolic process"/>
    <property type="evidence" value="ECO:0007669"/>
    <property type="project" value="InterPro"/>
</dbReference>
<dbReference type="GO" id="GO:0009350">
    <property type="term" value="C:ethanolamine ammonia-lyase complex"/>
    <property type="evidence" value="ECO:0007669"/>
    <property type="project" value="UniProtKB-UniRule"/>
</dbReference>
<reference evidence="6 7" key="1">
    <citation type="submission" date="2018-02" db="EMBL/GenBank/DDBJ databases">
        <title>Comparative genomes isolates from brazilian mangrove.</title>
        <authorList>
            <person name="Araujo J.E."/>
            <person name="Taketani R.G."/>
            <person name="Silva M.C.P."/>
            <person name="Loureco M.V."/>
            <person name="Andreote F.D."/>
        </authorList>
    </citation>
    <scope>NUCLEOTIDE SEQUENCE [LARGE SCALE GENOMIC DNA]</scope>
    <source>
        <strain evidence="6 7">NAP PRIS-MGV</strain>
    </source>
</reference>
<evidence type="ECO:0000256" key="3">
    <source>
        <dbReference type="ARBA" id="ARBA00023285"/>
    </source>
</evidence>